<feature type="compositionally biased region" description="Low complexity" evidence="1">
    <location>
        <begin position="183"/>
        <end position="195"/>
    </location>
</feature>
<dbReference type="AlphaFoldDB" id="A9VBN5"/>
<evidence type="ECO:0000313" key="2">
    <source>
        <dbReference type="EMBL" id="EDQ85129.1"/>
    </source>
</evidence>
<gene>
    <name evidence="2" type="ORF">MONBRDRAFT_12244</name>
</gene>
<accession>A9VBN5</accession>
<dbReference type="RefSeq" id="XP_001750133.1">
    <property type="nucleotide sequence ID" value="XM_001750081.1"/>
</dbReference>
<feature type="region of interest" description="Disordered" evidence="1">
    <location>
        <begin position="92"/>
        <end position="237"/>
    </location>
</feature>
<dbReference type="InParanoid" id="A9VBN5"/>
<organism evidence="2 3">
    <name type="scientific">Monosiga brevicollis</name>
    <name type="common">Choanoflagellate</name>
    <dbReference type="NCBI Taxonomy" id="81824"/>
    <lineage>
        <taxon>Eukaryota</taxon>
        <taxon>Choanoflagellata</taxon>
        <taxon>Craspedida</taxon>
        <taxon>Salpingoecidae</taxon>
        <taxon>Monosiga</taxon>
    </lineage>
</organism>
<dbReference type="Proteomes" id="UP000001357">
    <property type="component" value="Unassembled WGS sequence"/>
</dbReference>
<evidence type="ECO:0000313" key="3">
    <source>
        <dbReference type="Proteomes" id="UP000001357"/>
    </source>
</evidence>
<dbReference type="GeneID" id="5895328"/>
<protein>
    <submittedName>
        <fullName evidence="2">Uncharacterized protein</fullName>
    </submittedName>
</protein>
<keyword evidence="3" id="KW-1185">Reference proteome</keyword>
<sequence length="237" mass="25303">MLRMNRCSSSRETLASEKAHVVVASRLSGMNPTDVPLVTRARPQHARAAAMLFDAADANADSDDEATLPTPARLFTSHSSFDLTADLAAFAPEPSSGASSPEPSDVVTSLLDTDSDSPLHPLVPTPPRSRLRERKKPANPANLPAPVPQSHGKSGGARPTAGRPNTPPHVRRRRLSGLLNVNSVQRAAQAASQSVRMRRSSPRTALQDASQDKTDPQDDNYNCWAFNANAPAPKLSP</sequence>
<feature type="compositionally biased region" description="Low complexity" evidence="1">
    <location>
        <begin position="92"/>
        <end position="104"/>
    </location>
</feature>
<dbReference type="KEGG" id="mbr:MONBRDRAFT_12244"/>
<name>A9VBN5_MONBE</name>
<dbReference type="EMBL" id="CH991577">
    <property type="protein sequence ID" value="EDQ85129.1"/>
    <property type="molecule type" value="Genomic_DNA"/>
</dbReference>
<reference evidence="2 3" key="1">
    <citation type="journal article" date="2008" name="Nature">
        <title>The genome of the choanoflagellate Monosiga brevicollis and the origin of metazoans.</title>
        <authorList>
            <consortium name="JGI Sequencing"/>
            <person name="King N."/>
            <person name="Westbrook M.J."/>
            <person name="Young S.L."/>
            <person name="Kuo A."/>
            <person name="Abedin M."/>
            <person name="Chapman J."/>
            <person name="Fairclough S."/>
            <person name="Hellsten U."/>
            <person name="Isogai Y."/>
            <person name="Letunic I."/>
            <person name="Marr M."/>
            <person name="Pincus D."/>
            <person name="Putnam N."/>
            <person name="Rokas A."/>
            <person name="Wright K.J."/>
            <person name="Zuzow R."/>
            <person name="Dirks W."/>
            <person name="Good M."/>
            <person name="Goodstein D."/>
            <person name="Lemons D."/>
            <person name="Li W."/>
            <person name="Lyons J.B."/>
            <person name="Morris A."/>
            <person name="Nichols S."/>
            <person name="Richter D.J."/>
            <person name="Salamov A."/>
            <person name="Bork P."/>
            <person name="Lim W.A."/>
            <person name="Manning G."/>
            <person name="Miller W.T."/>
            <person name="McGinnis W."/>
            <person name="Shapiro H."/>
            <person name="Tjian R."/>
            <person name="Grigoriev I.V."/>
            <person name="Rokhsar D."/>
        </authorList>
    </citation>
    <scope>NUCLEOTIDE SEQUENCE [LARGE SCALE GENOMIC DNA]</scope>
    <source>
        <strain evidence="3">MX1 / ATCC 50154</strain>
    </source>
</reference>
<evidence type="ECO:0000256" key="1">
    <source>
        <dbReference type="SAM" id="MobiDB-lite"/>
    </source>
</evidence>
<proteinExistence type="predicted"/>